<organism evidence="1 2">
    <name type="scientific">Symbiodinium microadriaticum</name>
    <name type="common">Dinoflagellate</name>
    <name type="synonym">Zooxanthella microadriatica</name>
    <dbReference type="NCBI Taxonomy" id="2951"/>
    <lineage>
        <taxon>Eukaryota</taxon>
        <taxon>Sar</taxon>
        <taxon>Alveolata</taxon>
        <taxon>Dinophyceae</taxon>
        <taxon>Suessiales</taxon>
        <taxon>Symbiodiniaceae</taxon>
        <taxon>Symbiodinium</taxon>
    </lineage>
</organism>
<accession>A0A1Q9EVH5</accession>
<sequence>MGERPRSSKDLKSSVIPDSVVRADQYQPAPFHGDVDTRYRNMFFPGPALDFCWAELLAIRQYGGLLLGRASGDPAAELTNVLPDAADLTFTLGNISLTGPLQALNVLAGETFASLRITSASSAFANSLDGLAALRIAPVG</sequence>
<dbReference type="AlphaFoldDB" id="A0A1Q9EVH5"/>
<name>A0A1Q9EVH5_SYMMI</name>
<comment type="caution">
    <text evidence="1">The sequence shown here is derived from an EMBL/GenBank/DDBJ whole genome shotgun (WGS) entry which is preliminary data.</text>
</comment>
<reference evidence="1 2" key="1">
    <citation type="submission" date="2016-02" db="EMBL/GenBank/DDBJ databases">
        <title>Genome analysis of coral dinoflagellate symbionts highlights evolutionary adaptations to a symbiotic lifestyle.</title>
        <authorList>
            <person name="Aranda M."/>
            <person name="Li Y."/>
            <person name="Liew Y.J."/>
            <person name="Baumgarten S."/>
            <person name="Simakov O."/>
            <person name="Wilson M."/>
            <person name="Piel J."/>
            <person name="Ashoor H."/>
            <person name="Bougouffa S."/>
            <person name="Bajic V.B."/>
            <person name="Ryu T."/>
            <person name="Ravasi T."/>
            <person name="Bayer T."/>
            <person name="Micklem G."/>
            <person name="Kim H."/>
            <person name="Bhak J."/>
            <person name="Lajeunesse T.C."/>
            <person name="Voolstra C.R."/>
        </authorList>
    </citation>
    <scope>NUCLEOTIDE SEQUENCE [LARGE SCALE GENOMIC DNA]</scope>
    <source>
        <strain evidence="1 2">CCMP2467</strain>
    </source>
</reference>
<protein>
    <submittedName>
        <fullName evidence="1">Uncharacterized protein</fullName>
    </submittedName>
</protein>
<proteinExistence type="predicted"/>
<dbReference type="Proteomes" id="UP000186817">
    <property type="component" value="Unassembled WGS sequence"/>
</dbReference>
<keyword evidence="2" id="KW-1185">Reference proteome</keyword>
<evidence type="ECO:0000313" key="1">
    <source>
        <dbReference type="EMBL" id="OLQ11427.1"/>
    </source>
</evidence>
<gene>
    <name evidence="1" type="ORF">AK812_SmicGene4765</name>
</gene>
<dbReference type="EMBL" id="LSRX01000059">
    <property type="protein sequence ID" value="OLQ11427.1"/>
    <property type="molecule type" value="Genomic_DNA"/>
</dbReference>
<evidence type="ECO:0000313" key="2">
    <source>
        <dbReference type="Proteomes" id="UP000186817"/>
    </source>
</evidence>